<feature type="transmembrane region" description="Helical" evidence="1">
    <location>
        <begin position="112"/>
        <end position="137"/>
    </location>
</feature>
<gene>
    <name evidence="2" type="ORF">HARCEL1_08060</name>
</gene>
<keyword evidence="1" id="KW-0472">Membrane</keyword>
<sequence length="170" mass="16892">MLESAIDIVFGTSLTHRVVVLTAIAVYAVWFVRDAPTAWANLRDGAWTFGRLFTLIVAAMALASAIGALVPVAAVERTLGATAGPSGGVLAGVLGGLLPGGPYAVYPVIDSVGAAGGGVAAVLALAVGYGAIGVGRIPYGLVFFESRIVAARVLAGLAIAITAGAGVYLL</sequence>
<dbReference type="KEGG" id="harc:HARCEL1_08060"/>
<dbReference type="Proteomes" id="UP000244727">
    <property type="component" value="Chromosome"/>
</dbReference>
<organism evidence="2 3">
    <name type="scientific">Halococcoides cellulosivorans</name>
    <dbReference type="NCBI Taxonomy" id="1679096"/>
    <lineage>
        <taxon>Archaea</taxon>
        <taxon>Methanobacteriati</taxon>
        <taxon>Methanobacteriota</taxon>
        <taxon>Stenosarchaea group</taxon>
        <taxon>Halobacteria</taxon>
        <taxon>Halobacteriales</taxon>
        <taxon>Haloarculaceae</taxon>
        <taxon>Halococcoides</taxon>
    </lineage>
</organism>
<dbReference type="GeneID" id="36512453"/>
<dbReference type="RefSeq" id="WP_108382177.1">
    <property type="nucleotide sequence ID" value="NZ_CP028858.1"/>
</dbReference>
<feature type="transmembrane region" description="Helical" evidence="1">
    <location>
        <begin position="14"/>
        <end position="32"/>
    </location>
</feature>
<reference evidence="2 3" key="1">
    <citation type="submission" date="2018-04" db="EMBL/GenBank/DDBJ databases">
        <title>Halococcoides cellulosivorans gen. nov., sp. nov., an extremely halophilic cellulose-utilizing haloarchaeon from hypersaline lakes.</title>
        <authorList>
            <person name="Sorokin D.Y."/>
            <person name="Toshchakov S.V."/>
            <person name="Samarov N.I."/>
            <person name="Korzhenkov A."/>
            <person name="Kublanov I.V."/>
        </authorList>
    </citation>
    <scope>NUCLEOTIDE SEQUENCE [LARGE SCALE GENOMIC DNA]</scope>
    <source>
        <strain evidence="2 3">HArcel1</strain>
    </source>
</reference>
<evidence type="ECO:0000313" key="2">
    <source>
        <dbReference type="EMBL" id="AWB27666.1"/>
    </source>
</evidence>
<feature type="transmembrane region" description="Helical" evidence="1">
    <location>
        <begin position="52"/>
        <end position="75"/>
    </location>
</feature>
<protein>
    <recommendedName>
        <fullName evidence="4">Permease</fullName>
    </recommendedName>
</protein>
<feature type="transmembrane region" description="Helical" evidence="1">
    <location>
        <begin position="149"/>
        <end position="169"/>
    </location>
</feature>
<keyword evidence="1" id="KW-1133">Transmembrane helix</keyword>
<evidence type="ECO:0000313" key="3">
    <source>
        <dbReference type="Proteomes" id="UP000244727"/>
    </source>
</evidence>
<proteinExistence type="predicted"/>
<evidence type="ECO:0000256" key="1">
    <source>
        <dbReference type="SAM" id="Phobius"/>
    </source>
</evidence>
<dbReference type="AlphaFoldDB" id="A0A2R4X1J9"/>
<accession>A0A2R4X1J9</accession>
<name>A0A2R4X1J9_9EURY</name>
<dbReference type="EMBL" id="CP028858">
    <property type="protein sequence ID" value="AWB27666.1"/>
    <property type="molecule type" value="Genomic_DNA"/>
</dbReference>
<evidence type="ECO:0008006" key="4">
    <source>
        <dbReference type="Google" id="ProtNLM"/>
    </source>
</evidence>
<feature type="transmembrane region" description="Helical" evidence="1">
    <location>
        <begin position="87"/>
        <end position="106"/>
    </location>
</feature>
<keyword evidence="1" id="KW-0812">Transmembrane</keyword>
<keyword evidence="3" id="KW-1185">Reference proteome</keyword>